<gene>
    <name evidence="1" type="ORF">MHA02_10450</name>
</gene>
<dbReference type="EMBL" id="BJZT01000008">
    <property type="protein sequence ID" value="GEO98657.1"/>
    <property type="molecule type" value="Genomic_DNA"/>
</dbReference>
<comment type="caution">
    <text evidence="1">The sequence shown here is derived from an EMBL/GenBank/DDBJ whole genome shotgun (WGS) entry which is preliminary data.</text>
</comment>
<dbReference type="AlphaFoldDB" id="A0A512ILS2"/>
<evidence type="ECO:0000313" key="2">
    <source>
        <dbReference type="Proteomes" id="UP000321258"/>
    </source>
</evidence>
<keyword evidence="2" id="KW-1185">Reference proteome</keyword>
<dbReference type="SUPFAM" id="SSF53335">
    <property type="entry name" value="S-adenosyl-L-methionine-dependent methyltransferases"/>
    <property type="match status" value="1"/>
</dbReference>
<evidence type="ECO:0000313" key="1">
    <source>
        <dbReference type="EMBL" id="GEO98657.1"/>
    </source>
</evidence>
<organism evidence="1 2">
    <name type="scientific">Methylobacterium haplocladii</name>
    <dbReference type="NCBI Taxonomy" id="1176176"/>
    <lineage>
        <taxon>Bacteria</taxon>
        <taxon>Pseudomonadati</taxon>
        <taxon>Pseudomonadota</taxon>
        <taxon>Alphaproteobacteria</taxon>
        <taxon>Hyphomicrobiales</taxon>
        <taxon>Methylobacteriaceae</taxon>
        <taxon>Methylobacterium</taxon>
    </lineage>
</organism>
<name>A0A512ILS2_9HYPH</name>
<reference evidence="1 2" key="1">
    <citation type="submission" date="2019-07" db="EMBL/GenBank/DDBJ databases">
        <title>Whole genome shotgun sequence of Methylobacterium haplocladii NBRC 107714.</title>
        <authorList>
            <person name="Hosoyama A."/>
            <person name="Uohara A."/>
            <person name="Ohji S."/>
            <person name="Ichikawa N."/>
        </authorList>
    </citation>
    <scope>NUCLEOTIDE SEQUENCE [LARGE SCALE GENOMIC DNA]</scope>
    <source>
        <strain evidence="1 2">NBRC 107714</strain>
    </source>
</reference>
<evidence type="ECO:0008006" key="3">
    <source>
        <dbReference type="Google" id="ProtNLM"/>
    </source>
</evidence>
<dbReference type="InterPro" id="IPR029063">
    <property type="entry name" value="SAM-dependent_MTases_sf"/>
</dbReference>
<sequence length="264" mass="28027">MAGCTHMAVLEKVRQIFGEGGTRAVLSRGIGVGYRRGVRPFLPEGPPARLGGVLTCYDVKTADRFVPTSWLPWWMSDPSGCPSYEAALVSGLNAHVRPGDRVVVVGGGIGVTVVVAALRTGPTGHVECFEGSSENCGFVQRTASLNAIENLTVHHAVVGRNIAVYGSASEVGTVVPPQELPACDVLELDCEGAEVQILREMTIRPRVLLVETHGVYGAPAPLVAGLMEAVGYTVSDRGWAEPRLPDTCARHDIRVLQGLLDPRA</sequence>
<protein>
    <recommendedName>
        <fullName evidence="3">Methyltransferase FkbM domain-containing protein</fullName>
    </recommendedName>
</protein>
<dbReference type="Gene3D" id="3.40.50.150">
    <property type="entry name" value="Vaccinia Virus protein VP39"/>
    <property type="match status" value="1"/>
</dbReference>
<accession>A0A512ILS2</accession>
<proteinExistence type="predicted"/>
<dbReference type="Proteomes" id="UP000321258">
    <property type="component" value="Unassembled WGS sequence"/>
</dbReference>